<dbReference type="KEGG" id="srd:SD10_09170"/>
<dbReference type="STRING" id="1379870.SD10_09170"/>
<dbReference type="EMBL" id="CP010429">
    <property type="protein sequence ID" value="AKD55051.1"/>
    <property type="molecule type" value="Genomic_DNA"/>
</dbReference>
<dbReference type="AlphaFoldDB" id="A0A0E3V719"/>
<proteinExistence type="predicted"/>
<dbReference type="RefSeq" id="WP_046573531.1">
    <property type="nucleotide sequence ID" value="NZ_CP010429.1"/>
</dbReference>
<evidence type="ECO:0000313" key="2">
    <source>
        <dbReference type="Proteomes" id="UP000033054"/>
    </source>
</evidence>
<evidence type="ECO:0000313" key="1">
    <source>
        <dbReference type="EMBL" id="AKD55051.1"/>
    </source>
</evidence>
<dbReference type="OrthoDB" id="9787478at2"/>
<name>A0A0E3V719_9BACT</name>
<organism evidence="1 2">
    <name type="scientific">Spirosoma radiotolerans</name>
    <dbReference type="NCBI Taxonomy" id="1379870"/>
    <lineage>
        <taxon>Bacteria</taxon>
        <taxon>Pseudomonadati</taxon>
        <taxon>Bacteroidota</taxon>
        <taxon>Cytophagia</taxon>
        <taxon>Cytophagales</taxon>
        <taxon>Cytophagaceae</taxon>
        <taxon>Spirosoma</taxon>
    </lineage>
</organism>
<keyword evidence="2" id="KW-1185">Reference proteome</keyword>
<accession>A0A0E3V719</accession>
<dbReference type="InterPro" id="IPR011101">
    <property type="entry name" value="DUF5131"/>
</dbReference>
<reference evidence="1 2" key="1">
    <citation type="journal article" date="2014" name="Curr. Microbiol.">
        <title>Spirosoma radiotolerans sp. nov., a gamma-radiation-resistant bacterium isolated from gamma ray-irradiated soil.</title>
        <authorList>
            <person name="Lee J.J."/>
            <person name="Srinivasan S."/>
            <person name="Lim S."/>
            <person name="Joe M."/>
            <person name="Im S."/>
            <person name="Bae S.I."/>
            <person name="Park K.R."/>
            <person name="Han J.H."/>
            <person name="Park S.H."/>
            <person name="Joo B.M."/>
            <person name="Park S.J."/>
            <person name="Kim M.K."/>
        </authorList>
    </citation>
    <scope>NUCLEOTIDE SEQUENCE [LARGE SCALE GENOMIC DNA]</scope>
    <source>
        <strain evidence="1 2">DG5A</strain>
    </source>
</reference>
<protein>
    <submittedName>
        <fullName evidence="1">Phage protein Gp37/Gp68</fullName>
    </submittedName>
</protein>
<dbReference type="PATRIC" id="fig|1379870.5.peg.1997"/>
<gene>
    <name evidence="1" type="ORF">SD10_09170</name>
</gene>
<dbReference type="Pfam" id="PF07505">
    <property type="entry name" value="DUF5131"/>
    <property type="match status" value="1"/>
</dbReference>
<dbReference type="Proteomes" id="UP000033054">
    <property type="component" value="Chromosome"/>
</dbReference>
<dbReference type="HOGENOM" id="CLU_054184_0_1_10"/>
<sequence>MAESSIEWTQQTWNPTVGCTKISQGCKFCYAEIMHKRLQGMGKVTGFEKYKADFKTVLPYRDHLDLPLKRKTPTTYFVNSMSDLFHEDLPLAYIVDVFRVMTFARWHTFQVLTKRADRLKTDGQLLFWPDNVWMGVSVESDKHLDRIDALRTTGAKIKFLSLEPLLGPLPNLNLAGIDWVIVGGESGLKPRPIRPEWVDDIRQQCEAAGVAFFFKQWGGTNKKAAGRLLNGRTYDEMPVNTVPA</sequence>